<protein>
    <submittedName>
        <fullName evidence="2">Uncharacterized protein</fullName>
    </submittedName>
</protein>
<evidence type="ECO:0000256" key="1">
    <source>
        <dbReference type="SAM" id="Phobius"/>
    </source>
</evidence>
<reference evidence="2 3" key="1">
    <citation type="submission" date="2019-07" db="EMBL/GenBank/DDBJ databases">
        <title>De Novo Assembly of kiwifruit Actinidia rufa.</title>
        <authorList>
            <person name="Sugita-Konishi S."/>
            <person name="Sato K."/>
            <person name="Mori E."/>
            <person name="Abe Y."/>
            <person name="Kisaki G."/>
            <person name="Hamano K."/>
            <person name="Suezawa K."/>
            <person name="Otani M."/>
            <person name="Fukuda T."/>
            <person name="Manabe T."/>
            <person name="Gomi K."/>
            <person name="Tabuchi M."/>
            <person name="Akimitsu K."/>
            <person name="Kataoka I."/>
        </authorList>
    </citation>
    <scope>NUCLEOTIDE SEQUENCE [LARGE SCALE GENOMIC DNA]</scope>
    <source>
        <strain evidence="3">cv. Fuchu</strain>
    </source>
</reference>
<keyword evidence="1" id="KW-0472">Membrane</keyword>
<evidence type="ECO:0000313" key="3">
    <source>
        <dbReference type="Proteomes" id="UP000585474"/>
    </source>
</evidence>
<proteinExistence type="predicted"/>
<accession>A0A7J0FKZ3</accession>
<keyword evidence="1" id="KW-1133">Transmembrane helix</keyword>
<keyword evidence="1" id="KW-0812">Transmembrane</keyword>
<evidence type="ECO:0000313" key="2">
    <source>
        <dbReference type="EMBL" id="GFY99243.1"/>
    </source>
</evidence>
<organism evidence="2 3">
    <name type="scientific">Actinidia rufa</name>
    <dbReference type="NCBI Taxonomy" id="165716"/>
    <lineage>
        <taxon>Eukaryota</taxon>
        <taxon>Viridiplantae</taxon>
        <taxon>Streptophyta</taxon>
        <taxon>Embryophyta</taxon>
        <taxon>Tracheophyta</taxon>
        <taxon>Spermatophyta</taxon>
        <taxon>Magnoliopsida</taxon>
        <taxon>eudicotyledons</taxon>
        <taxon>Gunneridae</taxon>
        <taxon>Pentapetalae</taxon>
        <taxon>asterids</taxon>
        <taxon>Ericales</taxon>
        <taxon>Actinidiaceae</taxon>
        <taxon>Actinidia</taxon>
    </lineage>
</organism>
<sequence>METAAAVGVSDGDGGELLVFVVVSVVIAGDSVYRSMAYNMAVRARTGHKQLIQTFC</sequence>
<feature type="transmembrane region" description="Helical" evidence="1">
    <location>
        <begin position="17"/>
        <end position="33"/>
    </location>
</feature>
<dbReference type="AlphaFoldDB" id="A0A7J0FKZ3"/>
<dbReference type="Proteomes" id="UP000585474">
    <property type="component" value="Unassembled WGS sequence"/>
</dbReference>
<comment type="caution">
    <text evidence="2">The sequence shown here is derived from an EMBL/GenBank/DDBJ whole genome shotgun (WGS) entry which is preliminary data.</text>
</comment>
<keyword evidence="3" id="KW-1185">Reference proteome</keyword>
<gene>
    <name evidence="2" type="ORF">Acr_13g0006440</name>
</gene>
<dbReference type="EMBL" id="BJWL01000013">
    <property type="protein sequence ID" value="GFY99243.1"/>
    <property type="molecule type" value="Genomic_DNA"/>
</dbReference>
<name>A0A7J0FKZ3_9ERIC</name>